<proteinExistence type="predicted"/>
<organism evidence="2 3">
    <name type="scientific">Ambrosia artemisiifolia</name>
    <name type="common">Common ragweed</name>
    <dbReference type="NCBI Taxonomy" id="4212"/>
    <lineage>
        <taxon>Eukaryota</taxon>
        <taxon>Viridiplantae</taxon>
        <taxon>Streptophyta</taxon>
        <taxon>Embryophyta</taxon>
        <taxon>Tracheophyta</taxon>
        <taxon>Spermatophyta</taxon>
        <taxon>Magnoliopsida</taxon>
        <taxon>eudicotyledons</taxon>
        <taxon>Gunneridae</taxon>
        <taxon>Pentapetalae</taxon>
        <taxon>asterids</taxon>
        <taxon>campanulids</taxon>
        <taxon>Asterales</taxon>
        <taxon>Asteraceae</taxon>
        <taxon>Asteroideae</taxon>
        <taxon>Heliantheae alliance</taxon>
        <taxon>Heliantheae</taxon>
        <taxon>Ambrosia</taxon>
    </lineage>
</organism>
<dbReference type="AlphaFoldDB" id="A0AAD5BL98"/>
<protein>
    <submittedName>
        <fullName evidence="2">Uncharacterized protein</fullName>
    </submittedName>
</protein>
<accession>A0AAD5BL98</accession>
<sequence length="55" mass="5696">MADTLKDQSSAVVSGNKGGGSGKLLRYPLRSATKSKDDKPPVAVTSTGSASRRFN</sequence>
<feature type="compositionally biased region" description="Polar residues" evidence="1">
    <location>
        <begin position="44"/>
        <end position="55"/>
    </location>
</feature>
<dbReference type="Proteomes" id="UP001206925">
    <property type="component" value="Unassembled WGS sequence"/>
</dbReference>
<name>A0AAD5BL98_AMBAR</name>
<evidence type="ECO:0000256" key="1">
    <source>
        <dbReference type="SAM" id="MobiDB-lite"/>
    </source>
</evidence>
<comment type="caution">
    <text evidence="2">The sequence shown here is derived from an EMBL/GenBank/DDBJ whole genome shotgun (WGS) entry which is preliminary data.</text>
</comment>
<evidence type="ECO:0000313" key="2">
    <source>
        <dbReference type="EMBL" id="KAI7725204.1"/>
    </source>
</evidence>
<keyword evidence="3" id="KW-1185">Reference proteome</keyword>
<feature type="region of interest" description="Disordered" evidence="1">
    <location>
        <begin position="1"/>
        <end position="55"/>
    </location>
</feature>
<evidence type="ECO:0000313" key="3">
    <source>
        <dbReference type="Proteomes" id="UP001206925"/>
    </source>
</evidence>
<dbReference type="EMBL" id="JAMZMK010012003">
    <property type="protein sequence ID" value="KAI7725204.1"/>
    <property type="molecule type" value="Genomic_DNA"/>
</dbReference>
<gene>
    <name evidence="2" type="ORF">M8C21_015162</name>
</gene>
<reference evidence="2" key="1">
    <citation type="submission" date="2022-06" db="EMBL/GenBank/DDBJ databases">
        <title>Uncovering the hologenomic basis of an extraordinary plant invasion.</title>
        <authorList>
            <person name="Bieker V.C."/>
            <person name="Martin M.D."/>
            <person name="Gilbert T."/>
            <person name="Hodgins K."/>
            <person name="Battlay P."/>
            <person name="Petersen B."/>
            <person name="Wilson J."/>
        </authorList>
    </citation>
    <scope>NUCLEOTIDE SEQUENCE</scope>
    <source>
        <strain evidence="2">AA19_3_7</strain>
        <tissue evidence="2">Leaf</tissue>
    </source>
</reference>